<dbReference type="EMBL" id="JACHXU010000004">
    <property type="protein sequence ID" value="MBB3205832.1"/>
    <property type="molecule type" value="Genomic_DNA"/>
</dbReference>
<keyword evidence="1" id="KW-0378">Hydrolase</keyword>
<evidence type="ECO:0000313" key="1">
    <source>
        <dbReference type="EMBL" id="MBB3205832.1"/>
    </source>
</evidence>
<name>A0A7W5DYA6_9BACT</name>
<dbReference type="Proteomes" id="UP000536179">
    <property type="component" value="Unassembled WGS sequence"/>
</dbReference>
<dbReference type="GO" id="GO:0008233">
    <property type="term" value="F:peptidase activity"/>
    <property type="evidence" value="ECO:0007669"/>
    <property type="project" value="UniProtKB-KW"/>
</dbReference>
<proteinExistence type="predicted"/>
<reference evidence="1 2" key="1">
    <citation type="submission" date="2020-08" db="EMBL/GenBank/DDBJ databases">
        <title>Genomic Encyclopedia of Type Strains, Phase III (KMG-III): the genomes of soil and plant-associated and newly described type strains.</title>
        <authorList>
            <person name="Whitman W."/>
        </authorList>
    </citation>
    <scope>NUCLEOTIDE SEQUENCE [LARGE SCALE GENOMIC DNA]</scope>
    <source>
        <strain evidence="1 2">CECT 8075</strain>
    </source>
</reference>
<comment type="caution">
    <text evidence="1">The sequence shown here is derived from an EMBL/GenBank/DDBJ whole genome shotgun (WGS) entry which is preliminary data.</text>
</comment>
<accession>A0A7W5DYA6</accession>
<dbReference type="GO" id="GO:0006508">
    <property type="term" value="P:proteolysis"/>
    <property type="evidence" value="ECO:0007669"/>
    <property type="project" value="UniProtKB-KW"/>
</dbReference>
<sequence>MTMRFETHKRGRATPGLDLDKSLSNPRCFVANFLVAEATVLSPASRSNVMLALRRNTSNQCPVAGFRSTLILSHCDSGNLSQAIPNAPAQIK</sequence>
<dbReference type="AlphaFoldDB" id="A0A7W5DYA6"/>
<gene>
    <name evidence="1" type="ORF">FHS27_001636</name>
</gene>
<protein>
    <submittedName>
        <fullName evidence="1">Type IV secretory pathway protease TraF</fullName>
    </submittedName>
</protein>
<keyword evidence="1" id="KW-0645">Protease</keyword>
<organism evidence="1 2">
    <name type="scientific">Aporhodopirellula rubra</name>
    <dbReference type="NCBI Taxonomy" id="980271"/>
    <lineage>
        <taxon>Bacteria</taxon>
        <taxon>Pseudomonadati</taxon>
        <taxon>Planctomycetota</taxon>
        <taxon>Planctomycetia</taxon>
        <taxon>Pirellulales</taxon>
        <taxon>Pirellulaceae</taxon>
        <taxon>Aporhodopirellula</taxon>
    </lineage>
</organism>
<keyword evidence="2" id="KW-1185">Reference proteome</keyword>
<evidence type="ECO:0000313" key="2">
    <source>
        <dbReference type="Proteomes" id="UP000536179"/>
    </source>
</evidence>